<organism evidence="2 3">
    <name type="scientific">Salvia divinorum</name>
    <name type="common">Maria pastora</name>
    <name type="synonym">Diviner's sage</name>
    <dbReference type="NCBI Taxonomy" id="28513"/>
    <lineage>
        <taxon>Eukaryota</taxon>
        <taxon>Viridiplantae</taxon>
        <taxon>Streptophyta</taxon>
        <taxon>Embryophyta</taxon>
        <taxon>Tracheophyta</taxon>
        <taxon>Spermatophyta</taxon>
        <taxon>Magnoliopsida</taxon>
        <taxon>eudicotyledons</taxon>
        <taxon>Gunneridae</taxon>
        <taxon>Pentapetalae</taxon>
        <taxon>asterids</taxon>
        <taxon>lamiids</taxon>
        <taxon>Lamiales</taxon>
        <taxon>Lamiaceae</taxon>
        <taxon>Nepetoideae</taxon>
        <taxon>Mentheae</taxon>
        <taxon>Salviinae</taxon>
        <taxon>Salvia</taxon>
        <taxon>Salvia subgen. Calosphace</taxon>
    </lineage>
</organism>
<dbReference type="InterPro" id="IPR038821">
    <property type="entry name" value="CLE45-like"/>
</dbReference>
<dbReference type="Proteomes" id="UP001567538">
    <property type="component" value="Unassembled WGS sequence"/>
</dbReference>
<comment type="caution">
    <text evidence="2">The sequence shown here is derived from an EMBL/GenBank/DDBJ whole genome shotgun (WGS) entry which is preliminary data.</text>
</comment>
<reference evidence="2 3" key="1">
    <citation type="submission" date="2024-06" db="EMBL/GenBank/DDBJ databases">
        <title>A chromosome level genome sequence of Diviner's sage (Salvia divinorum).</title>
        <authorList>
            <person name="Ford S.A."/>
            <person name="Ro D.-K."/>
            <person name="Ness R.W."/>
            <person name="Phillips M.A."/>
        </authorList>
    </citation>
    <scope>NUCLEOTIDE SEQUENCE [LARGE SCALE GENOMIC DNA]</scope>
    <source>
        <strain evidence="2">SAF-2024a</strain>
        <tissue evidence="2">Leaf</tissue>
    </source>
</reference>
<evidence type="ECO:0000256" key="1">
    <source>
        <dbReference type="SAM" id="MobiDB-lite"/>
    </source>
</evidence>
<dbReference type="PANTHER" id="PTHR36726:SF5">
    <property type="entry name" value="CLAVATA3_ESR (CLE) GENE FAMILY MEMBER MTCLE11"/>
    <property type="match status" value="1"/>
</dbReference>
<sequence length="89" mass="9864">MGCCLVYRVLVVAVLCVAFLSAGLETVSGLRSKDLALRRGRRILNGDDALLDRSSTQLDIAPSPSTVFDPNESQKRRVRRRPDPIHNKC</sequence>
<protein>
    <submittedName>
        <fullName evidence="2">Plant intracellular Ras-group-related LRR protein 4-like</fullName>
    </submittedName>
</protein>
<dbReference type="AlphaFoldDB" id="A0ABD1GCK1"/>
<feature type="region of interest" description="Disordered" evidence="1">
    <location>
        <begin position="61"/>
        <end position="89"/>
    </location>
</feature>
<dbReference type="EMBL" id="JBEAFC010000009">
    <property type="protein sequence ID" value="KAL1541622.1"/>
    <property type="molecule type" value="Genomic_DNA"/>
</dbReference>
<gene>
    <name evidence="2" type="ORF">AAHA92_25822</name>
</gene>
<dbReference type="PANTHER" id="PTHR36726">
    <property type="entry name" value="CLAVATA3/ESR (CLE)-RELATED PROTEIN 45"/>
    <property type="match status" value="1"/>
</dbReference>
<accession>A0ABD1GCK1</accession>
<evidence type="ECO:0000313" key="2">
    <source>
        <dbReference type="EMBL" id="KAL1541622.1"/>
    </source>
</evidence>
<keyword evidence="3" id="KW-1185">Reference proteome</keyword>
<proteinExistence type="predicted"/>
<name>A0ABD1GCK1_SALDI</name>
<evidence type="ECO:0000313" key="3">
    <source>
        <dbReference type="Proteomes" id="UP001567538"/>
    </source>
</evidence>